<feature type="compositionally biased region" description="Low complexity" evidence="1">
    <location>
        <begin position="87"/>
        <end position="99"/>
    </location>
</feature>
<dbReference type="EMBL" id="LAZR01058949">
    <property type="protein sequence ID" value="KKK68831.1"/>
    <property type="molecule type" value="Genomic_DNA"/>
</dbReference>
<protein>
    <submittedName>
        <fullName evidence="2">Uncharacterized protein</fullName>
    </submittedName>
</protein>
<proteinExistence type="predicted"/>
<evidence type="ECO:0000256" key="1">
    <source>
        <dbReference type="SAM" id="MobiDB-lite"/>
    </source>
</evidence>
<organism evidence="2">
    <name type="scientific">marine sediment metagenome</name>
    <dbReference type="NCBI Taxonomy" id="412755"/>
    <lineage>
        <taxon>unclassified sequences</taxon>
        <taxon>metagenomes</taxon>
        <taxon>ecological metagenomes</taxon>
    </lineage>
</organism>
<feature type="non-terminal residue" evidence="2">
    <location>
        <position position="1"/>
    </location>
</feature>
<reference evidence="2" key="1">
    <citation type="journal article" date="2015" name="Nature">
        <title>Complex archaea that bridge the gap between prokaryotes and eukaryotes.</title>
        <authorList>
            <person name="Spang A."/>
            <person name="Saw J.H."/>
            <person name="Jorgensen S.L."/>
            <person name="Zaremba-Niedzwiedzka K."/>
            <person name="Martijn J."/>
            <person name="Lind A.E."/>
            <person name="van Eijk R."/>
            <person name="Schleper C."/>
            <person name="Guy L."/>
            <person name="Ettema T.J."/>
        </authorList>
    </citation>
    <scope>NUCLEOTIDE SEQUENCE</scope>
</reference>
<accession>A0A0F9A9D2</accession>
<feature type="compositionally biased region" description="Basic and acidic residues" evidence="1">
    <location>
        <begin position="36"/>
        <end position="49"/>
    </location>
</feature>
<dbReference type="AlphaFoldDB" id="A0A0F9A9D2"/>
<evidence type="ECO:0000313" key="2">
    <source>
        <dbReference type="EMBL" id="KKK68831.1"/>
    </source>
</evidence>
<name>A0A0F9A9D2_9ZZZZ</name>
<gene>
    <name evidence="2" type="ORF">LCGC14_2940120</name>
</gene>
<feature type="compositionally biased region" description="Acidic residues" evidence="1">
    <location>
        <begin position="117"/>
        <end position="131"/>
    </location>
</feature>
<sequence>SGQPKEEVTSEQLLDEAADKALEEDTAEPLVPAPEDLLRQEQESAEAAKADQTVSPARQAFAETTPEMDNVVEAGKVFPDRQPKQPPSGDLGSGSPLSDMQGRDKSDQTAVARDLLEEPDIGEREGEEEVEIDKSGQEE</sequence>
<comment type="caution">
    <text evidence="2">The sequence shown here is derived from an EMBL/GenBank/DDBJ whole genome shotgun (WGS) entry which is preliminary data.</text>
</comment>
<feature type="region of interest" description="Disordered" evidence="1">
    <location>
        <begin position="1"/>
        <end position="139"/>
    </location>
</feature>